<name>A0A2W5YJA0_9MICO</name>
<organism evidence="2 3">
    <name type="scientific">Xylanimonas oleitrophica</name>
    <dbReference type="NCBI Taxonomy" id="2607479"/>
    <lineage>
        <taxon>Bacteria</taxon>
        <taxon>Bacillati</taxon>
        <taxon>Actinomycetota</taxon>
        <taxon>Actinomycetes</taxon>
        <taxon>Micrococcales</taxon>
        <taxon>Promicromonosporaceae</taxon>
        <taxon>Xylanimonas</taxon>
    </lineage>
</organism>
<dbReference type="AlphaFoldDB" id="A0A2W5YJA0"/>
<evidence type="ECO:0000256" key="1">
    <source>
        <dbReference type="SAM" id="MobiDB-lite"/>
    </source>
</evidence>
<feature type="compositionally biased region" description="Pro residues" evidence="1">
    <location>
        <begin position="57"/>
        <end position="69"/>
    </location>
</feature>
<proteinExistence type="predicted"/>
<reference evidence="2 3" key="1">
    <citation type="submission" date="2018-06" db="EMBL/GenBank/DDBJ databases">
        <title>Whole genome sequencing of a novel hydrocarbon degrading bacterial strain, PW21 isolated from oil contaminated produced water sample.</title>
        <authorList>
            <person name="Nagkirti P."/>
            <person name="Shaikh A."/>
            <person name="Gowdaman V."/>
            <person name="Engineer A.E."/>
            <person name="Dagar S."/>
            <person name="Dhakephalkar P.K."/>
        </authorList>
    </citation>
    <scope>NUCLEOTIDE SEQUENCE [LARGE SCALE GENOMIC DNA]</scope>
    <source>
        <strain evidence="2 3">PW21</strain>
    </source>
</reference>
<keyword evidence="3" id="KW-1185">Reference proteome</keyword>
<sequence>MRLHLHWPTGWEYEGVWAYAECRCGARRTARHWVRVLGPVRPGWPIPEDAWDSRWWPTPPPPPPAPPPVSVRAELGRYTDEEDQT</sequence>
<evidence type="ECO:0000313" key="2">
    <source>
        <dbReference type="EMBL" id="PZR55251.1"/>
    </source>
</evidence>
<protein>
    <submittedName>
        <fullName evidence="2">Uncharacterized protein</fullName>
    </submittedName>
</protein>
<accession>A0A2W5YJA0</accession>
<dbReference type="Proteomes" id="UP000248783">
    <property type="component" value="Unassembled WGS sequence"/>
</dbReference>
<comment type="caution">
    <text evidence="2">The sequence shown here is derived from an EMBL/GenBank/DDBJ whole genome shotgun (WGS) entry which is preliminary data.</text>
</comment>
<feature type="region of interest" description="Disordered" evidence="1">
    <location>
        <begin position="55"/>
        <end position="85"/>
    </location>
</feature>
<dbReference type="RefSeq" id="WP_111249615.1">
    <property type="nucleotide sequence ID" value="NZ_QKWH01000001.1"/>
</dbReference>
<gene>
    <name evidence="2" type="ORF">DNL40_02450</name>
</gene>
<dbReference type="EMBL" id="QKWH01000001">
    <property type="protein sequence ID" value="PZR55251.1"/>
    <property type="molecule type" value="Genomic_DNA"/>
</dbReference>
<evidence type="ECO:0000313" key="3">
    <source>
        <dbReference type="Proteomes" id="UP000248783"/>
    </source>
</evidence>